<dbReference type="GO" id="GO:0016757">
    <property type="term" value="F:glycosyltransferase activity"/>
    <property type="evidence" value="ECO:0007669"/>
    <property type="project" value="UniProtKB-ARBA"/>
</dbReference>
<keyword evidence="2" id="KW-0808">Transferase</keyword>
<feature type="domain" description="Glycosyltransferase subfamily 4-like N-terminal" evidence="1">
    <location>
        <begin position="14"/>
        <end position="178"/>
    </location>
</feature>
<protein>
    <submittedName>
        <fullName evidence="2">Glycosyltransferase family 1 protein</fullName>
    </submittedName>
</protein>
<evidence type="ECO:0000259" key="1">
    <source>
        <dbReference type="Pfam" id="PF13439"/>
    </source>
</evidence>
<dbReference type="SUPFAM" id="SSF53756">
    <property type="entry name" value="UDP-Glycosyltransferase/glycogen phosphorylase"/>
    <property type="match status" value="1"/>
</dbReference>
<dbReference type="Gene3D" id="3.40.50.2000">
    <property type="entry name" value="Glycogen Phosphorylase B"/>
    <property type="match status" value="2"/>
</dbReference>
<dbReference type="Proteomes" id="UP000267464">
    <property type="component" value="Unassembled WGS sequence"/>
</dbReference>
<gene>
    <name evidence="2" type="ORF">DZC73_21305</name>
</gene>
<proteinExistence type="predicted"/>
<dbReference type="CDD" id="cd03814">
    <property type="entry name" value="GT4-like"/>
    <property type="match status" value="1"/>
</dbReference>
<dbReference type="InterPro" id="IPR050194">
    <property type="entry name" value="Glycosyltransferase_grp1"/>
</dbReference>
<organism evidence="2 3">
    <name type="scientific">Piscinibacter terrae</name>
    <dbReference type="NCBI Taxonomy" id="2496871"/>
    <lineage>
        <taxon>Bacteria</taxon>
        <taxon>Pseudomonadati</taxon>
        <taxon>Pseudomonadota</taxon>
        <taxon>Betaproteobacteria</taxon>
        <taxon>Burkholderiales</taxon>
        <taxon>Sphaerotilaceae</taxon>
        <taxon>Piscinibacter</taxon>
    </lineage>
</organism>
<keyword evidence="3" id="KW-1185">Reference proteome</keyword>
<dbReference type="OrthoDB" id="9802525at2"/>
<dbReference type="EMBL" id="QUSW01000006">
    <property type="protein sequence ID" value="RQP22828.1"/>
    <property type="molecule type" value="Genomic_DNA"/>
</dbReference>
<comment type="caution">
    <text evidence="2">The sequence shown here is derived from an EMBL/GenBank/DDBJ whole genome shotgun (WGS) entry which is preliminary data.</text>
</comment>
<reference evidence="2 3" key="2">
    <citation type="submission" date="2018-12" db="EMBL/GenBank/DDBJ databases">
        <title>Rhizobacter gummiphilus sp. nov., a rubber-degrading bacterium isolated from the soil of a botanical garden in Japan.</title>
        <authorList>
            <person name="Shunsuke S.S."/>
        </authorList>
    </citation>
    <scope>NUCLEOTIDE SEQUENCE [LARGE SCALE GENOMIC DNA]</scope>
    <source>
        <strain evidence="2 3">S-16</strain>
    </source>
</reference>
<dbReference type="PANTHER" id="PTHR45947:SF3">
    <property type="entry name" value="SULFOQUINOVOSYL TRANSFERASE SQD2"/>
    <property type="match status" value="1"/>
</dbReference>
<sequence>MRIAYITETYPPEINGVSLTVERTVRHLRARGHEVDLIRPRQSGEQPGEADGEMRTMGCPIPMYPDLRLGLASAATIRQRLERTQAELVHVATEGPLGWSAIRAAQSLSLPITSDFRTNFHEYSRYYGLGWLKPVVLDYLRRFHNHGQRTFVPTQATHDRLMQQGFERLEVVGRGVDTVLFSPEKRSAALREELGANDGPILLYVGRLAAEKSVELALCAFEAVRMRMPGACMVVVGDGPLRKKLEDDFPDARFVGAQHGEDLARWYASADLFLFPSSSETFGNVTLEALASGLPVIAFDTAAAADHVDDCDNGLLVPLGEDKTFIASVCNLAWQHRHLGALRSHARRAALKAHWGDVLGRFESVLQETVHAHAGRSLNGAVLAA</sequence>
<dbReference type="PANTHER" id="PTHR45947">
    <property type="entry name" value="SULFOQUINOVOSYL TRANSFERASE SQD2"/>
    <property type="match status" value="1"/>
</dbReference>
<name>A0A3N7HL37_9BURK</name>
<dbReference type="AlphaFoldDB" id="A0A3N7HL37"/>
<dbReference type="Pfam" id="PF13692">
    <property type="entry name" value="Glyco_trans_1_4"/>
    <property type="match status" value="1"/>
</dbReference>
<dbReference type="InterPro" id="IPR028098">
    <property type="entry name" value="Glyco_trans_4-like_N"/>
</dbReference>
<dbReference type="RefSeq" id="WP_124542405.1">
    <property type="nucleotide sequence ID" value="NZ_QUSW01000006.1"/>
</dbReference>
<accession>A0A3N7HL37</accession>
<dbReference type="Pfam" id="PF13439">
    <property type="entry name" value="Glyco_transf_4"/>
    <property type="match status" value="1"/>
</dbReference>
<reference evidence="2 3" key="1">
    <citation type="submission" date="2018-08" db="EMBL/GenBank/DDBJ databases">
        <authorList>
            <person name="Khan S.A."/>
            <person name="Jeon C.O."/>
            <person name="Chun B.H."/>
            <person name="Jeong S.E."/>
        </authorList>
    </citation>
    <scope>NUCLEOTIDE SEQUENCE [LARGE SCALE GENOMIC DNA]</scope>
    <source>
        <strain evidence="2 3">S-16</strain>
    </source>
</reference>
<evidence type="ECO:0000313" key="2">
    <source>
        <dbReference type="EMBL" id="RQP22828.1"/>
    </source>
</evidence>
<evidence type="ECO:0000313" key="3">
    <source>
        <dbReference type="Proteomes" id="UP000267464"/>
    </source>
</evidence>